<feature type="signal peptide" evidence="16">
    <location>
        <begin position="1"/>
        <end position="24"/>
    </location>
</feature>
<dbReference type="PROSITE" id="PS00108">
    <property type="entry name" value="PROTEIN_KINASE_ST"/>
    <property type="match status" value="1"/>
</dbReference>
<evidence type="ECO:0000259" key="18">
    <source>
        <dbReference type="PROSITE" id="PS51473"/>
    </source>
</evidence>
<proteinExistence type="predicted"/>
<evidence type="ECO:0000256" key="6">
    <source>
        <dbReference type="ARBA" id="ARBA00022741"/>
    </source>
</evidence>
<dbReference type="PROSITE" id="PS00107">
    <property type="entry name" value="PROTEIN_KINASE_ATP"/>
    <property type="match status" value="1"/>
</dbReference>
<feature type="domain" description="Gnk2-homologous" evidence="18">
    <location>
        <begin position="137"/>
        <end position="241"/>
    </location>
</feature>
<keyword evidence="7 19" id="KW-0418">Kinase</keyword>
<keyword evidence="15" id="KW-1133">Transmembrane helix</keyword>
<feature type="chain" id="PRO_5043911189" description="non-specific serine/threonine protein kinase" evidence="16">
    <location>
        <begin position="25"/>
        <end position="540"/>
    </location>
</feature>
<dbReference type="InterPro" id="IPR011009">
    <property type="entry name" value="Kinase-like_dom_sf"/>
</dbReference>
<feature type="compositionally biased region" description="Low complexity" evidence="14">
    <location>
        <begin position="258"/>
        <end position="276"/>
    </location>
</feature>
<sequence length="540" mass="59635">MLLISLYVTLVLSTFGNIIHKSYSFIEPHFLSCSNSDLYTNGSKFESNLKTLLSSIPSLAAENGGFYNDTAGEDPDQVYGLIMCYEDASPTDCSACLQAVASSGIEICPNSKNAVVYYDLCLLHYSTIRYFSLAEMSTSPFCLYNGNYASNRTSFNSSLIEVMNILRAKAPYVVDMFANASSSDKMVYGLMQCTKDLTPKECDLCLSNAIHNASGCFNGKLDLGLRSMGVSCYVRYESSPFSVYGSKNGLVVSPPTPTSSVSPGLQSPPTSSSSSGGSHSNSIIIAVASVCALLVLVGVALWFWRRKHRQMNIANNKKPLENVQSSQELISRKELQVFNLRTLRVATNNFSQENFLGEGGFGAVYKGILQSGDEIAVKKLKEGSRQGILEFEAEVKSLAALKHRNLVQLIGYCKDGNVQLLCYEYLPNGSLDEILFGRCIGNHQVLSWEERLKIAQGICCGLRYVHEESTNCIVHRDLKSANILLDKSMNAKLSDFGTAKFFKDEQTHKITMHPVWTLGYVAPEYQQYGKYSFKSDIYSF</sequence>
<comment type="catalytic activity">
    <reaction evidence="12">
        <text>L-seryl-[protein] + ATP = O-phospho-L-seryl-[protein] + ADP + H(+)</text>
        <dbReference type="Rhea" id="RHEA:17989"/>
        <dbReference type="Rhea" id="RHEA-COMP:9863"/>
        <dbReference type="Rhea" id="RHEA-COMP:11604"/>
        <dbReference type="ChEBI" id="CHEBI:15378"/>
        <dbReference type="ChEBI" id="CHEBI:29999"/>
        <dbReference type="ChEBI" id="CHEBI:30616"/>
        <dbReference type="ChEBI" id="CHEBI:83421"/>
        <dbReference type="ChEBI" id="CHEBI:456216"/>
        <dbReference type="EC" id="2.7.11.1"/>
    </reaction>
</comment>
<evidence type="ECO:0000256" key="14">
    <source>
        <dbReference type="SAM" id="MobiDB-lite"/>
    </source>
</evidence>
<dbReference type="GO" id="GO:0004674">
    <property type="term" value="F:protein serine/threonine kinase activity"/>
    <property type="evidence" value="ECO:0007669"/>
    <property type="project" value="UniProtKB-KW"/>
</dbReference>
<keyword evidence="8 13" id="KW-0067">ATP-binding</keyword>
<dbReference type="InterPro" id="IPR000719">
    <property type="entry name" value="Prot_kinase_dom"/>
</dbReference>
<evidence type="ECO:0000256" key="13">
    <source>
        <dbReference type="PROSITE-ProRule" id="PRU10141"/>
    </source>
</evidence>
<keyword evidence="20" id="KW-1185">Reference proteome</keyword>
<comment type="catalytic activity">
    <reaction evidence="11">
        <text>L-threonyl-[protein] + ATP = O-phospho-L-threonyl-[protein] + ADP + H(+)</text>
        <dbReference type="Rhea" id="RHEA:46608"/>
        <dbReference type="Rhea" id="RHEA-COMP:11060"/>
        <dbReference type="Rhea" id="RHEA-COMP:11605"/>
        <dbReference type="ChEBI" id="CHEBI:15378"/>
        <dbReference type="ChEBI" id="CHEBI:30013"/>
        <dbReference type="ChEBI" id="CHEBI:30616"/>
        <dbReference type="ChEBI" id="CHEBI:61977"/>
        <dbReference type="ChEBI" id="CHEBI:456216"/>
        <dbReference type="EC" id="2.7.11.1"/>
    </reaction>
</comment>
<dbReference type="InterPro" id="IPR017441">
    <property type="entry name" value="Protein_kinase_ATP_BS"/>
</dbReference>
<dbReference type="FunFam" id="1.10.510.10:FF:001023">
    <property type="entry name" value="Os07g0541700 protein"/>
    <property type="match status" value="1"/>
</dbReference>
<dbReference type="Pfam" id="PF01657">
    <property type="entry name" value="Stress-antifung"/>
    <property type="match status" value="2"/>
</dbReference>
<evidence type="ECO:0000256" key="7">
    <source>
        <dbReference type="ARBA" id="ARBA00022777"/>
    </source>
</evidence>
<evidence type="ECO:0000256" key="5">
    <source>
        <dbReference type="ARBA" id="ARBA00022737"/>
    </source>
</evidence>
<feature type="domain" description="Protein kinase" evidence="17">
    <location>
        <begin position="350"/>
        <end position="540"/>
    </location>
</feature>
<dbReference type="InterPro" id="IPR038408">
    <property type="entry name" value="GNK2_sf"/>
</dbReference>
<accession>A0AAV8GUF7</accession>
<dbReference type="EMBL" id="JAMFTS010000001">
    <property type="protein sequence ID" value="KAJ4808679.1"/>
    <property type="molecule type" value="Genomic_DNA"/>
</dbReference>
<dbReference type="EC" id="2.7.11.1" evidence="1"/>
<evidence type="ECO:0000256" key="16">
    <source>
        <dbReference type="SAM" id="SignalP"/>
    </source>
</evidence>
<dbReference type="PROSITE" id="PS51473">
    <property type="entry name" value="GNK2"/>
    <property type="match status" value="2"/>
</dbReference>
<keyword evidence="15" id="KW-0472">Membrane</keyword>
<gene>
    <name evidence="19" type="ORF">LUZ62_021245</name>
</gene>
<dbReference type="PANTHER" id="PTHR47973">
    <property type="entry name" value="CYSTEINE-RICH RECEPTOR-LIKE PROTEIN KINASE 3"/>
    <property type="match status" value="1"/>
</dbReference>
<keyword evidence="4 16" id="KW-0732">Signal</keyword>
<keyword evidence="3" id="KW-0808">Transferase</keyword>
<dbReference type="Gene3D" id="1.10.510.10">
    <property type="entry name" value="Transferase(Phosphotransferase) domain 1"/>
    <property type="match status" value="1"/>
</dbReference>
<evidence type="ECO:0000313" key="19">
    <source>
        <dbReference type="EMBL" id="KAJ4808679.1"/>
    </source>
</evidence>
<name>A0AAV8GUF7_9POAL</name>
<dbReference type="PROSITE" id="PS50011">
    <property type="entry name" value="PROTEIN_KINASE_DOM"/>
    <property type="match status" value="1"/>
</dbReference>
<reference evidence="19" key="1">
    <citation type="submission" date="2022-08" db="EMBL/GenBank/DDBJ databases">
        <authorList>
            <person name="Marques A."/>
        </authorList>
    </citation>
    <scope>NUCLEOTIDE SEQUENCE</scope>
    <source>
        <strain evidence="19">RhyPub2mFocal</strain>
        <tissue evidence="19">Leaves</tissue>
    </source>
</reference>
<evidence type="ECO:0000256" key="12">
    <source>
        <dbReference type="ARBA" id="ARBA00048679"/>
    </source>
</evidence>
<dbReference type="SMART" id="SM00220">
    <property type="entry name" value="S_TKc"/>
    <property type="match status" value="1"/>
</dbReference>
<feature type="binding site" evidence="13">
    <location>
        <position position="379"/>
    </location>
    <ligand>
        <name>ATP</name>
        <dbReference type="ChEBI" id="CHEBI:30616"/>
    </ligand>
</feature>
<dbReference type="FunFam" id="3.30.200.20:FF:000162">
    <property type="entry name" value="Adenine nucleotide alpha hydrolase-like domain kinase"/>
    <property type="match status" value="1"/>
</dbReference>
<evidence type="ECO:0000256" key="3">
    <source>
        <dbReference type="ARBA" id="ARBA00022679"/>
    </source>
</evidence>
<evidence type="ECO:0000256" key="11">
    <source>
        <dbReference type="ARBA" id="ARBA00047899"/>
    </source>
</evidence>
<dbReference type="CDD" id="cd12087">
    <property type="entry name" value="TM_EGFR-like"/>
    <property type="match status" value="1"/>
</dbReference>
<keyword evidence="6 13" id="KW-0547">Nucleotide-binding</keyword>
<feature type="domain" description="Gnk2-homologous" evidence="18">
    <location>
        <begin position="27"/>
        <end position="130"/>
    </location>
</feature>
<dbReference type="CDD" id="cd23509">
    <property type="entry name" value="Gnk2-like"/>
    <property type="match status" value="2"/>
</dbReference>
<keyword evidence="10" id="KW-0325">Glycoprotein</keyword>
<evidence type="ECO:0000313" key="20">
    <source>
        <dbReference type="Proteomes" id="UP001140206"/>
    </source>
</evidence>
<dbReference type="Pfam" id="PF00069">
    <property type="entry name" value="Pkinase"/>
    <property type="match status" value="1"/>
</dbReference>
<evidence type="ECO:0000256" key="4">
    <source>
        <dbReference type="ARBA" id="ARBA00022729"/>
    </source>
</evidence>
<dbReference type="GO" id="GO:0005524">
    <property type="term" value="F:ATP binding"/>
    <property type="evidence" value="ECO:0007669"/>
    <property type="project" value="UniProtKB-UniRule"/>
</dbReference>
<dbReference type="AlphaFoldDB" id="A0AAV8GUF7"/>
<dbReference type="Proteomes" id="UP001140206">
    <property type="component" value="Chromosome 1"/>
</dbReference>
<evidence type="ECO:0000256" key="15">
    <source>
        <dbReference type="SAM" id="Phobius"/>
    </source>
</evidence>
<dbReference type="InterPro" id="IPR002902">
    <property type="entry name" value="GNK2"/>
</dbReference>
<keyword evidence="5" id="KW-0677">Repeat</keyword>
<evidence type="ECO:0000256" key="8">
    <source>
        <dbReference type="ARBA" id="ARBA00022840"/>
    </source>
</evidence>
<evidence type="ECO:0000256" key="1">
    <source>
        <dbReference type="ARBA" id="ARBA00012513"/>
    </source>
</evidence>
<keyword evidence="2" id="KW-0723">Serine/threonine-protein kinase</keyword>
<comment type="caution">
    <text evidence="19">The sequence shown here is derived from an EMBL/GenBank/DDBJ whole genome shotgun (WGS) entry which is preliminary data.</text>
</comment>
<evidence type="ECO:0000259" key="17">
    <source>
        <dbReference type="PROSITE" id="PS50011"/>
    </source>
</evidence>
<keyword evidence="9 19" id="KW-0675">Receptor</keyword>
<evidence type="ECO:0000256" key="10">
    <source>
        <dbReference type="ARBA" id="ARBA00023180"/>
    </source>
</evidence>
<dbReference type="InterPro" id="IPR008271">
    <property type="entry name" value="Ser/Thr_kinase_AS"/>
</dbReference>
<keyword evidence="15" id="KW-0812">Transmembrane</keyword>
<dbReference type="Gene3D" id="3.30.430.20">
    <property type="entry name" value="Gnk2 domain, C-X8-C-X2-C motif"/>
    <property type="match status" value="2"/>
</dbReference>
<evidence type="ECO:0000256" key="9">
    <source>
        <dbReference type="ARBA" id="ARBA00023170"/>
    </source>
</evidence>
<feature type="region of interest" description="Disordered" evidence="14">
    <location>
        <begin position="255"/>
        <end position="276"/>
    </location>
</feature>
<organism evidence="19 20">
    <name type="scientific">Rhynchospora pubera</name>
    <dbReference type="NCBI Taxonomy" id="906938"/>
    <lineage>
        <taxon>Eukaryota</taxon>
        <taxon>Viridiplantae</taxon>
        <taxon>Streptophyta</taxon>
        <taxon>Embryophyta</taxon>
        <taxon>Tracheophyta</taxon>
        <taxon>Spermatophyta</taxon>
        <taxon>Magnoliopsida</taxon>
        <taxon>Liliopsida</taxon>
        <taxon>Poales</taxon>
        <taxon>Cyperaceae</taxon>
        <taxon>Cyperoideae</taxon>
        <taxon>Rhynchosporeae</taxon>
        <taxon>Rhynchospora</taxon>
    </lineage>
</organism>
<evidence type="ECO:0000256" key="2">
    <source>
        <dbReference type="ARBA" id="ARBA00022527"/>
    </source>
</evidence>
<dbReference type="InterPro" id="IPR052059">
    <property type="entry name" value="CR_Ser/Thr_kinase"/>
</dbReference>
<protein>
    <recommendedName>
        <fullName evidence="1">non-specific serine/threonine protein kinase</fullName>
        <ecNumber evidence="1">2.7.11.1</ecNumber>
    </recommendedName>
</protein>
<dbReference type="SUPFAM" id="SSF56112">
    <property type="entry name" value="Protein kinase-like (PK-like)"/>
    <property type="match status" value="1"/>
</dbReference>
<feature type="transmembrane region" description="Helical" evidence="15">
    <location>
        <begin position="283"/>
        <end position="304"/>
    </location>
</feature>
<dbReference type="Gene3D" id="3.30.200.20">
    <property type="entry name" value="Phosphorylase Kinase, domain 1"/>
    <property type="match status" value="1"/>
</dbReference>